<gene>
    <name evidence="8" type="ORF">Z520_02401</name>
</gene>
<keyword evidence="6" id="KW-1133">Transmembrane helix</keyword>
<dbReference type="SUPFAM" id="SSF54373">
    <property type="entry name" value="FAD-linked reductases, C-terminal domain"/>
    <property type="match status" value="1"/>
</dbReference>
<evidence type="ECO:0000313" key="9">
    <source>
        <dbReference type="Proteomes" id="UP000053411"/>
    </source>
</evidence>
<dbReference type="RefSeq" id="XP_016636385.1">
    <property type="nucleotide sequence ID" value="XM_016772915.1"/>
</dbReference>
<dbReference type="Gene3D" id="3.50.50.60">
    <property type="entry name" value="FAD/NAD(P)-binding domain"/>
    <property type="match status" value="1"/>
</dbReference>
<protein>
    <recommendedName>
        <fullName evidence="7">FAD-binding domain-containing protein</fullName>
    </recommendedName>
</protein>
<dbReference type="OrthoDB" id="16820at2759"/>
<evidence type="ECO:0000256" key="5">
    <source>
        <dbReference type="ARBA" id="ARBA00023033"/>
    </source>
</evidence>
<dbReference type="GO" id="GO:0071949">
    <property type="term" value="F:FAD binding"/>
    <property type="evidence" value="ECO:0007669"/>
    <property type="project" value="InterPro"/>
</dbReference>
<keyword evidence="5" id="KW-0503">Monooxygenase</keyword>
<dbReference type="STRING" id="1442371.A0A0D2K857"/>
<dbReference type="PANTHER" id="PTHR13789">
    <property type="entry name" value="MONOOXYGENASE"/>
    <property type="match status" value="1"/>
</dbReference>
<keyword evidence="2" id="KW-0285">Flavoprotein</keyword>
<comment type="similarity">
    <text evidence="1">Belongs to the paxM FAD-dependent monooxygenase family.</text>
</comment>
<keyword evidence="3" id="KW-0274">FAD</keyword>
<dbReference type="Pfam" id="PF01494">
    <property type="entry name" value="FAD_binding_3"/>
    <property type="match status" value="1"/>
</dbReference>
<dbReference type="EMBL" id="KN848064">
    <property type="protein sequence ID" value="KIY02263.1"/>
    <property type="molecule type" value="Genomic_DNA"/>
</dbReference>
<evidence type="ECO:0000259" key="7">
    <source>
        <dbReference type="Pfam" id="PF01494"/>
    </source>
</evidence>
<dbReference type="PRINTS" id="PR00420">
    <property type="entry name" value="RNGMNOXGNASE"/>
</dbReference>
<feature type="domain" description="FAD-binding" evidence="7">
    <location>
        <begin position="19"/>
        <end position="372"/>
    </location>
</feature>
<dbReference type="PANTHER" id="PTHR13789:SF147">
    <property type="entry name" value="PUTATIVE (AFU_ORTHOLOGUE AFUA_2G01950)-RELATED"/>
    <property type="match status" value="1"/>
</dbReference>
<dbReference type="GO" id="GO:0004497">
    <property type="term" value="F:monooxygenase activity"/>
    <property type="evidence" value="ECO:0007669"/>
    <property type="project" value="UniProtKB-KW"/>
</dbReference>
<dbReference type="SUPFAM" id="SSF51905">
    <property type="entry name" value="FAD/NAD(P)-binding domain"/>
    <property type="match status" value="1"/>
</dbReference>
<evidence type="ECO:0000256" key="2">
    <source>
        <dbReference type="ARBA" id="ARBA00022630"/>
    </source>
</evidence>
<keyword evidence="6" id="KW-0472">Membrane</keyword>
<sequence>MASSNAHQVNGHHEPRQHLKVIIVGAGIAGLALAGLLGHSGHHVVVVEGAPKIAEVGAGINCSPNQTRLLSRWGLDGRIRKHTDAMTNINLRRWEDGQILGVSPLMPQVEKRHGAPQYMIHRAELHGALLEDAQTVAEIHVNSMVVSVDFQKPSITLHDGRVLEADLIIGADGMKSTCRRLMYEKLGLVDKATPTGDAAFRACLPVEKVTDPELRAFVTQLVATRWLGDGRHVQGYPIRHANLYNLVMCHPDPGFTEESWTTKASKQDLLDQFGSWDPHRLRKLVDLIPEENVLIWHLCVHDPLPTWVMGKVVLLGDACHPMLPYVGQGGAQAIEDVAVLHLAINRITATDGLSVALKAYELARKPRAEHIMSIADVNRGVLHLPDGPEQQERDRKFGLVAEGGENPDLLGHAEMQRYLWDHDPEKEFLDNAEGTPAPF</sequence>
<dbReference type="InterPro" id="IPR036188">
    <property type="entry name" value="FAD/NAD-bd_sf"/>
</dbReference>
<evidence type="ECO:0000256" key="6">
    <source>
        <dbReference type="SAM" id="Phobius"/>
    </source>
</evidence>
<organism evidence="8 9">
    <name type="scientific">Fonsecaea multimorphosa CBS 102226</name>
    <dbReference type="NCBI Taxonomy" id="1442371"/>
    <lineage>
        <taxon>Eukaryota</taxon>
        <taxon>Fungi</taxon>
        <taxon>Dikarya</taxon>
        <taxon>Ascomycota</taxon>
        <taxon>Pezizomycotina</taxon>
        <taxon>Eurotiomycetes</taxon>
        <taxon>Chaetothyriomycetidae</taxon>
        <taxon>Chaetothyriales</taxon>
        <taxon>Herpotrichiellaceae</taxon>
        <taxon>Fonsecaea</taxon>
    </lineage>
</organism>
<accession>A0A0D2K857</accession>
<dbReference type="Proteomes" id="UP000053411">
    <property type="component" value="Unassembled WGS sequence"/>
</dbReference>
<keyword evidence="9" id="KW-1185">Reference proteome</keyword>
<dbReference type="InterPro" id="IPR050493">
    <property type="entry name" value="FAD-dep_Monooxygenase_BioMet"/>
</dbReference>
<dbReference type="GeneID" id="27708147"/>
<dbReference type="VEuPathDB" id="FungiDB:Z520_02401"/>
<reference evidence="8 9" key="1">
    <citation type="submission" date="2015-01" db="EMBL/GenBank/DDBJ databases">
        <title>The Genome Sequence of Fonsecaea multimorphosa CBS 102226.</title>
        <authorList>
            <consortium name="The Broad Institute Genomics Platform"/>
            <person name="Cuomo C."/>
            <person name="de Hoog S."/>
            <person name="Gorbushina A."/>
            <person name="Stielow B."/>
            <person name="Teixiera M."/>
            <person name="Abouelleil A."/>
            <person name="Chapman S.B."/>
            <person name="Priest M."/>
            <person name="Young S.K."/>
            <person name="Wortman J."/>
            <person name="Nusbaum C."/>
            <person name="Birren B."/>
        </authorList>
    </citation>
    <scope>NUCLEOTIDE SEQUENCE [LARGE SCALE GENOMIC DNA]</scope>
    <source>
        <strain evidence="8 9">CBS 102226</strain>
    </source>
</reference>
<name>A0A0D2K857_9EURO</name>
<evidence type="ECO:0000256" key="1">
    <source>
        <dbReference type="ARBA" id="ARBA00007992"/>
    </source>
</evidence>
<evidence type="ECO:0000256" key="4">
    <source>
        <dbReference type="ARBA" id="ARBA00023002"/>
    </source>
</evidence>
<evidence type="ECO:0000313" key="8">
    <source>
        <dbReference type="EMBL" id="KIY02263.1"/>
    </source>
</evidence>
<proteinExistence type="inferred from homology"/>
<evidence type="ECO:0000256" key="3">
    <source>
        <dbReference type="ARBA" id="ARBA00022827"/>
    </source>
</evidence>
<keyword evidence="6" id="KW-0812">Transmembrane</keyword>
<dbReference type="AlphaFoldDB" id="A0A0D2K857"/>
<feature type="transmembrane region" description="Helical" evidence="6">
    <location>
        <begin position="21"/>
        <end position="38"/>
    </location>
</feature>
<dbReference type="InterPro" id="IPR002938">
    <property type="entry name" value="FAD-bd"/>
</dbReference>
<keyword evidence="4" id="KW-0560">Oxidoreductase</keyword>